<keyword evidence="2" id="KW-1185">Reference proteome</keyword>
<proteinExistence type="predicted"/>
<name>A0A5M6CRY8_9BACT</name>
<comment type="caution">
    <text evidence="1">The sequence shown here is derived from an EMBL/GenBank/DDBJ whole genome shotgun (WGS) entry which is preliminary data.</text>
</comment>
<organism evidence="1 2">
    <name type="scientific">Taibaiella lutea</name>
    <dbReference type="NCBI Taxonomy" id="2608001"/>
    <lineage>
        <taxon>Bacteria</taxon>
        <taxon>Pseudomonadati</taxon>
        <taxon>Bacteroidota</taxon>
        <taxon>Chitinophagia</taxon>
        <taxon>Chitinophagales</taxon>
        <taxon>Chitinophagaceae</taxon>
        <taxon>Taibaiella</taxon>
    </lineage>
</organism>
<evidence type="ECO:0000313" key="1">
    <source>
        <dbReference type="EMBL" id="KAA5536732.1"/>
    </source>
</evidence>
<dbReference type="AlphaFoldDB" id="A0A5M6CRY8"/>
<dbReference type="RefSeq" id="WP_150031309.1">
    <property type="nucleotide sequence ID" value="NZ_VWSH01000001.1"/>
</dbReference>
<sequence>MTKRQEDQLTMWTATNAVLKNYEEKWKSIAAFANAAHLFRKISLEVNAAISTQQQDNTGITQGKIAMRSNLTEQCRQMALNIESYAFNIKDFALEQQFHFTPTYFERLRDNALPVVAGAIFQKASDLKTQLSDYGVGDEELKELKTLIEKYKGMNPAPRLAKGEVKQATVNIADKINEGTEQLNLMDKLAGNFSKKSPEFVSSFRNARIVINRTSSKKLKKASDTTVVKQITAAIYR</sequence>
<dbReference type="Proteomes" id="UP000323632">
    <property type="component" value="Unassembled WGS sequence"/>
</dbReference>
<gene>
    <name evidence="1" type="ORF">F0919_03415</name>
</gene>
<accession>A0A5M6CRY8</accession>
<evidence type="ECO:0000313" key="2">
    <source>
        <dbReference type="Proteomes" id="UP000323632"/>
    </source>
</evidence>
<dbReference type="EMBL" id="VWSH01000001">
    <property type="protein sequence ID" value="KAA5536732.1"/>
    <property type="molecule type" value="Genomic_DNA"/>
</dbReference>
<reference evidence="1 2" key="1">
    <citation type="submission" date="2019-09" db="EMBL/GenBank/DDBJ databases">
        <title>Genome sequence and assembly of Taibaiella sp.</title>
        <authorList>
            <person name="Chhetri G."/>
        </authorList>
    </citation>
    <scope>NUCLEOTIDE SEQUENCE [LARGE SCALE GENOMIC DNA]</scope>
    <source>
        <strain evidence="1 2">KVB11</strain>
    </source>
</reference>
<protein>
    <submittedName>
        <fullName evidence="1">Uncharacterized protein</fullName>
    </submittedName>
</protein>